<keyword evidence="7 16" id="KW-0479">Metal-binding</keyword>
<accession>A0A671QTY7</accession>
<dbReference type="CDD" id="cd06455">
    <property type="entry name" value="M3A_TOP"/>
    <property type="match status" value="1"/>
</dbReference>
<dbReference type="Gene3D" id="1.20.1050.40">
    <property type="entry name" value="Endopeptidase. Chain P, domain 1"/>
    <property type="match status" value="1"/>
</dbReference>
<keyword evidence="5" id="KW-0597">Phosphoprotein</keyword>
<dbReference type="Gene3D" id="1.10.1370.10">
    <property type="entry name" value="Neurolysin, domain 3"/>
    <property type="match status" value="1"/>
</dbReference>
<dbReference type="GO" id="GO:0005758">
    <property type="term" value="C:mitochondrial intermembrane space"/>
    <property type="evidence" value="ECO:0007669"/>
    <property type="project" value="TreeGrafter"/>
</dbReference>
<comment type="subunit">
    <text evidence="3">Monomer.</text>
</comment>
<dbReference type="GO" id="GO:0006518">
    <property type="term" value="P:peptide metabolic process"/>
    <property type="evidence" value="ECO:0007669"/>
    <property type="project" value="TreeGrafter"/>
</dbReference>
<feature type="domain" description="Peptidase M3A/M3B catalytic" evidence="17">
    <location>
        <begin position="227"/>
        <end position="672"/>
    </location>
</feature>
<dbReference type="EC" id="3.4.24.15" evidence="13"/>
<dbReference type="InterPro" id="IPR024080">
    <property type="entry name" value="Neurolysin/TOP_N"/>
</dbReference>
<evidence type="ECO:0000256" key="13">
    <source>
        <dbReference type="ARBA" id="ARBA00039079"/>
    </source>
</evidence>
<comment type="subcellular location">
    <subcellularLocation>
        <location evidence="1">Cytoplasm</location>
    </subcellularLocation>
</comment>
<dbReference type="FunFam" id="1.10.1370.10:FF:000027">
    <property type="entry name" value="Thimet oligopeptidase 1"/>
    <property type="match status" value="1"/>
</dbReference>
<name>A0A671QTY7_9TELE</name>
<dbReference type="InterPro" id="IPR024077">
    <property type="entry name" value="Neurolysin/TOP_dom2"/>
</dbReference>
<gene>
    <name evidence="18" type="primary">thop1</name>
</gene>
<evidence type="ECO:0000256" key="14">
    <source>
        <dbReference type="ARBA" id="ARBA00039633"/>
    </source>
</evidence>
<keyword evidence="19" id="KW-1185">Reference proteome</keyword>
<evidence type="ECO:0000256" key="6">
    <source>
        <dbReference type="ARBA" id="ARBA00022670"/>
    </source>
</evidence>
<dbReference type="FunFam" id="1.20.1050.40:FF:000001">
    <property type="entry name" value="Thimet oligopeptidase 1"/>
    <property type="match status" value="1"/>
</dbReference>
<evidence type="ECO:0000256" key="4">
    <source>
        <dbReference type="ARBA" id="ARBA00022490"/>
    </source>
</evidence>
<dbReference type="InterPro" id="IPR024079">
    <property type="entry name" value="MetalloPept_cat_dom_sf"/>
</dbReference>
<dbReference type="FunFam" id="3.40.390.10:FF:000006">
    <property type="entry name" value="Thimet oligopeptidase 1"/>
    <property type="match status" value="1"/>
</dbReference>
<dbReference type="GO" id="GO:0004222">
    <property type="term" value="F:metalloendopeptidase activity"/>
    <property type="evidence" value="ECO:0007669"/>
    <property type="project" value="InterPro"/>
</dbReference>
<dbReference type="SUPFAM" id="SSF55486">
    <property type="entry name" value="Metalloproteases ('zincins'), catalytic domain"/>
    <property type="match status" value="1"/>
</dbReference>
<keyword evidence="6 16" id="KW-0645">Protease</keyword>
<dbReference type="AlphaFoldDB" id="A0A671QTY7"/>
<keyword evidence="8 16" id="KW-0378">Hydrolase</keyword>
<dbReference type="GO" id="GO:0046872">
    <property type="term" value="F:metal ion binding"/>
    <property type="evidence" value="ECO:0007669"/>
    <property type="project" value="UniProtKB-UniRule"/>
</dbReference>
<comment type="function">
    <text evidence="15">Involved in the metabolism of neuropeptides under 20 amino acid residues long. Involved in cytoplasmic peptide degradation. Able to degrade the amyloid-beta precursor protein and generate amyloidogenic fragments. Also acts as a regulator of cannabinoid signaling pathway by mediating degradation of hemopressin, an antagonist peptide of the cannabinoid receptor CNR1.</text>
</comment>
<evidence type="ECO:0000256" key="5">
    <source>
        <dbReference type="ARBA" id="ARBA00022553"/>
    </source>
</evidence>
<sequence length="688" mass="78526">MAPDPQSEVVFGSGDRVCDDNRLRWDLTPDRIQQLTEELTAKTKKVYDMVGALDLAGVSYENTLKALADVEVEYTVQRNMLDFPQHVSLCKDVRTASTEADKKLSEFDVEMSMREDVYQRIVALEEKLSDESLTAEAKRYMERLIKLGKRNGLHLPKDTQEEIKKIKKKMSTLCIDFNKHLNEDTTCLHFSREELGGLPEDFLNSLEKDESGKLKLTLKYPHYFPTMKKCFVPETRKKLEEAFNSRCKQENSAILKELVELRSQKSSLLGFSTHADFVLEMNMAKTSKTVATFLEDLAHKLKPLGEQERAVILKLKEQESQKRNLPFTGELHAWDTRYYMTQVEETQYAVDQNQLKEYFPMEVVTKGLLDIYQELLNLRFQQVEGAPVWHDDVTLYCVKDRTSGQVIGQFYLDLFPREGKYGHAACFGLQPGCLLPDGTRQMAVAAMVANFSKPTADAPSLLQHDEVETYFHEFGHVMHQLCAQTNFAMFSGTHVERDFVEAPSQMLENWVWEKEPLQRMSKHYKTGNPIPEELLDKLIKSRLANTGLFNLRQIVLAKVDQALHLKSGLDPAEEYARLCLDILGIPASPGTNMPATFGHLAGGYDAQYYGYLWSEVFSMDMFYARFKQEGIMDPKVGLDYRKCILKPGGSEDAVDMLKKFLGREPKQDAFFLSKGLTVELESGKPCAC</sequence>
<dbReference type="Ensembl" id="ENSSANT00000078893.1">
    <property type="protein sequence ID" value="ENSSANP00000074193.1"/>
    <property type="gene ID" value="ENSSANG00000036650.1"/>
</dbReference>
<dbReference type="GO" id="GO:0006508">
    <property type="term" value="P:proteolysis"/>
    <property type="evidence" value="ECO:0007669"/>
    <property type="project" value="UniProtKB-KW"/>
</dbReference>
<evidence type="ECO:0000256" key="12">
    <source>
        <dbReference type="ARBA" id="ARBA00036235"/>
    </source>
</evidence>
<reference evidence="18" key="2">
    <citation type="submission" date="2025-09" db="UniProtKB">
        <authorList>
            <consortium name="Ensembl"/>
        </authorList>
    </citation>
    <scope>IDENTIFICATION</scope>
</reference>
<evidence type="ECO:0000313" key="18">
    <source>
        <dbReference type="Ensembl" id="ENSSANP00000074193.1"/>
    </source>
</evidence>
<keyword evidence="9 16" id="KW-0862">Zinc</keyword>
<proteinExistence type="inferred from homology"/>
<evidence type="ECO:0000256" key="3">
    <source>
        <dbReference type="ARBA" id="ARBA00011245"/>
    </source>
</evidence>
<keyword evidence="10" id="KW-0007">Acetylation</keyword>
<evidence type="ECO:0000256" key="10">
    <source>
        <dbReference type="ARBA" id="ARBA00022990"/>
    </source>
</evidence>
<protein>
    <recommendedName>
        <fullName evidence="14">Thimet oligopeptidase</fullName>
        <ecNumber evidence="13">3.4.24.15</ecNumber>
    </recommendedName>
</protein>
<dbReference type="Pfam" id="PF01432">
    <property type="entry name" value="Peptidase_M3"/>
    <property type="match status" value="1"/>
</dbReference>
<evidence type="ECO:0000256" key="15">
    <source>
        <dbReference type="ARBA" id="ARBA00045978"/>
    </source>
</evidence>
<dbReference type="PANTHER" id="PTHR11804:SF56">
    <property type="entry name" value="THIMET OLIGOPEPTIDASE 1"/>
    <property type="match status" value="1"/>
</dbReference>
<dbReference type="InterPro" id="IPR045090">
    <property type="entry name" value="Pept_M3A_M3B"/>
</dbReference>
<organism evidence="18 19">
    <name type="scientific">Sinocyclocheilus anshuiensis</name>
    <dbReference type="NCBI Taxonomy" id="1608454"/>
    <lineage>
        <taxon>Eukaryota</taxon>
        <taxon>Metazoa</taxon>
        <taxon>Chordata</taxon>
        <taxon>Craniata</taxon>
        <taxon>Vertebrata</taxon>
        <taxon>Euteleostomi</taxon>
        <taxon>Actinopterygii</taxon>
        <taxon>Neopterygii</taxon>
        <taxon>Teleostei</taxon>
        <taxon>Ostariophysi</taxon>
        <taxon>Cypriniformes</taxon>
        <taxon>Cyprinidae</taxon>
        <taxon>Cyprininae</taxon>
        <taxon>Sinocyclocheilus</taxon>
    </lineage>
</organism>
<keyword evidence="4" id="KW-0963">Cytoplasm</keyword>
<keyword evidence="11 16" id="KW-0482">Metalloprotease</keyword>
<dbReference type="InterPro" id="IPR001567">
    <property type="entry name" value="Pept_M3A_M3B_dom"/>
</dbReference>
<dbReference type="Gene3D" id="3.40.390.10">
    <property type="entry name" value="Collagenase (Catalytic Domain)"/>
    <property type="match status" value="1"/>
</dbReference>
<comment type="cofactor">
    <cofactor evidence="16">
        <name>Zn(2+)</name>
        <dbReference type="ChEBI" id="CHEBI:29105"/>
    </cofactor>
    <text evidence="16">Binds 1 zinc ion.</text>
</comment>
<evidence type="ECO:0000256" key="1">
    <source>
        <dbReference type="ARBA" id="ARBA00004496"/>
    </source>
</evidence>
<reference evidence="18" key="1">
    <citation type="submission" date="2025-08" db="UniProtKB">
        <authorList>
            <consortium name="Ensembl"/>
        </authorList>
    </citation>
    <scope>IDENTIFICATION</scope>
</reference>
<evidence type="ECO:0000256" key="2">
    <source>
        <dbReference type="ARBA" id="ARBA00006040"/>
    </source>
</evidence>
<evidence type="ECO:0000256" key="9">
    <source>
        <dbReference type="ARBA" id="ARBA00022833"/>
    </source>
</evidence>
<comment type="catalytic activity">
    <reaction evidence="12">
        <text>Preferential cleavage of bonds with hydrophobic residues at P1, P2 and P3' and a small residue at P1' in substrates of 5 to 15 residues.</text>
        <dbReference type="EC" id="3.4.24.15"/>
    </reaction>
</comment>
<dbReference type="Proteomes" id="UP000472260">
    <property type="component" value="Unassembled WGS sequence"/>
</dbReference>
<evidence type="ECO:0000256" key="7">
    <source>
        <dbReference type="ARBA" id="ARBA00022723"/>
    </source>
</evidence>
<evidence type="ECO:0000256" key="8">
    <source>
        <dbReference type="ARBA" id="ARBA00022801"/>
    </source>
</evidence>
<evidence type="ECO:0000259" key="17">
    <source>
        <dbReference type="Pfam" id="PF01432"/>
    </source>
</evidence>
<evidence type="ECO:0000256" key="16">
    <source>
        <dbReference type="RuleBase" id="RU003435"/>
    </source>
</evidence>
<dbReference type="PANTHER" id="PTHR11804">
    <property type="entry name" value="PROTEASE M3 THIMET OLIGOPEPTIDASE-RELATED"/>
    <property type="match status" value="1"/>
</dbReference>
<comment type="similarity">
    <text evidence="2 16">Belongs to the peptidase M3 family.</text>
</comment>
<evidence type="ECO:0000256" key="11">
    <source>
        <dbReference type="ARBA" id="ARBA00023049"/>
    </source>
</evidence>
<evidence type="ECO:0000313" key="19">
    <source>
        <dbReference type="Proteomes" id="UP000472260"/>
    </source>
</evidence>